<feature type="compositionally biased region" description="Basic residues" evidence="1">
    <location>
        <begin position="175"/>
        <end position="195"/>
    </location>
</feature>
<dbReference type="InterPro" id="IPR013087">
    <property type="entry name" value="Znf_C2H2_type"/>
</dbReference>
<feature type="compositionally biased region" description="Polar residues" evidence="1">
    <location>
        <begin position="239"/>
        <end position="251"/>
    </location>
</feature>
<proteinExistence type="predicted"/>
<feature type="region of interest" description="Disordered" evidence="1">
    <location>
        <begin position="147"/>
        <end position="197"/>
    </location>
</feature>
<comment type="caution">
    <text evidence="2">The sequence shown here is derived from an EMBL/GenBank/DDBJ whole genome shotgun (WGS) entry which is preliminary data.</text>
</comment>
<feature type="region of interest" description="Disordered" evidence="1">
    <location>
        <begin position="70"/>
        <end position="95"/>
    </location>
</feature>
<protein>
    <submittedName>
        <fullName evidence="2">Uncharacterized protein</fullName>
    </submittedName>
</protein>
<gene>
    <name evidence="2" type="ORF">GCK72_001701</name>
</gene>
<dbReference type="PROSITE" id="PS50157">
    <property type="entry name" value="ZINC_FINGER_C2H2_2"/>
    <property type="match status" value="1"/>
</dbReference>
<evidence type="ECO:0000313" key="2">
    <source>
        <dbReference type="EMBL" id="KAF1769884.1"/>
    </source>
</evidence>
<evidence type="ECO:0000313" key="3">
    <source>
        <dbReference type="Proteomes" id="UP000483820"/>
    </source>
</evidence>
<feature type="compositionally biased region" description="Polar residues" evidence="1">
    <location>
        <begin position="153"/>
        <end position="167"/>
    </location>
</feature>
<evidence type="ECO:0000256" key="1">
    <source>
        <dbReference type="SAM" id="MobiDB-lite"/>
    </source>
</evidence>
<organism evidence="2 3">
    <name type="scientific">Caenorhabditis remanei</name>
    <name type="common">Caenorhabditis vulgaris</name>
    <dbReference type="NCBI Taxonomy" id="31234"/>
    <lineage>
        <taxon>Eukaryota</taxon>
        <taxon>Metazoa</taxon>
        <taxon>Ecdysozoa</taxon>
        <taxon>Nematoda</taxon>
        <taxon>Chromadorea</taxon>
        <taxon>Rhabditida</taxon>
        <taxon>Rhabditina</taxon>
        <taxon>Rhabditomorpha</taxon>
        <taxon>Rhabditoidea</taxon>
        <taxon>Rhabditidae</taxon>
        <taxon>Peloderinae</taxon>
        <taxon>Caenorhabditis</taxon>
    </lineage>
</organism>
<dbReference type="SMART" id="SM00355">
    <property type="entry name" value="ZnF_C2H2"/>
    <property type="match status" value="3"/>
</dbReference>
<dbReference type="KEGG" id="crq:GCK72_001701"/>
<feature type="region of interest" description="Disordered" evidence="1">
    <location>
        <begin position="230"/>
        <end position="260"/>
    </location>
</feature>
<sequence>MEDLEIEQPKVACGWKGCQNSFANIEGMNVHVQADHMLYRCLVQTEYQGRTHIFGFEHQQSEHQLWMRAPAQKQGNHQSRSNESTPPRSPLDSQAPEIPAAVPILQEASAPVLQPVTPIPSPVLPPVPHSGPMIVKVEREVVIEEGEAPIPTDNVSTSGALTLNDLSESFPSTSSRKRTRRGPGSRRSAKGRRTNSKYWTYTDQMSYRCNVHSCSAEFSSAEAARSHFNSNHDLEPHIPSNNRQSQESTSAPAYKPANKRQKCPQVGCTKYFMSKEALARHFEEMHANETVVSQDTSQDDEPMEDEDHVSDYEREEEVDDEQMDEEPAVSNNIKPEYHFDQ</sequence>
<dbReference type="RefSeq" id="XP_053591728.1">
    <property type="nucleotide sequence ID" value="XM_053723083.1"/>
</dbReference>
<reference evidence="2 3" key="1">
    <citation type="submission" date="2019-12" db="EMBL/GenBank/DDBJ databases">
        <title>Chromosome-level assembly of the Caenorhabditis remanei genome.</title>
        <authorList>
            <person name="Teterina A.A."/>
            <person name="Willis J.H."/>
            <person name="Phillips P.C."/>
        </authorList>
    </citation>
    <scope>NUCLEOTIDE SEQUENCE [LARGE SCALE GENOMIC DNA]</scope>
    <source>
        <strain evidence="2 3">PX506</strain>
        <tissue evidence="2">Whole organism</tissue>
    </source>
</reference>
<dbReference type="CTD" id="9819211"/>
<dbReference type="EMBL" id="WUAV01000001">
    <property type="protein sequence ID" value="KAF1769884.1"/>
    <property type="molecule type" value="Genomic_DNA"/>
</dbReference>
<name>A0A2P4VKW7_CAERE</name>
<feature type="region of interest" description="Disordered" evidence="1">
    <location>
        <begin position="287"/>
        <end position="341"/>
    </location>
</feature>
<dbReference type="PROSITE" id="PS00028">
    <property type="entry name" value="ZINC_FINGER_C2H2_1"/>
    <property type="match status" value="2"/>
</dbReference>
<dbReference type="GeneID" id="9819211"/>
<feature type="compositionally biased region" description="Acidic residues" evidence="1">
    <location>
        <begin position="297"/>
        <end position="327"/>
    </location>
</feature>
<dbReference type="AlphaFoldDB" id="A0A2P4VKW7"/>
<dbReference type="Proteomes" id="UP000483820">
    <property type="component" value="Chromosome I"/>
</dbReference>
<accession>A0A2P4VKW7</accession>
<feature type="compositionally biased region" description="Polar residues" evidence="1">
    <location>
        <begin position="73"/>
        <end position="86"/>
    </location>
</feature>